<dbReference type="EMBL" id="SZZH01000006">
    <property type="protein sequence ID" value="TKV57029.1"/>
    <property type="molecule type" value="Genomic_DNA"/>
</dbReference>
<sequence>MPGTGSLQVVLDLVGIAVAASAGAWIAVRNGLHLMGGVLLGLVTGLGGALVRDVLLGAVPPACLTDWRYLVTALAAGLFAQRFHALPARLDRAVDYLDAVWLGLFTVAGALKAVHLGVPPITCVLMGVVTGIGGGVLRDVLVNRKPVVLTDEIYLFPSLLAALVVVLAPMVGASAAAVTVPAAALGTAVRMVAIRRGWHGPSVRRAAPQL</sequence>
<keyword evidence="6 7" id="KW-0472">Membrane</keyword>
<protein>
    <submittedName>
        <fullName evidence="9">Trimeric intracellular cation channel family protein</fullName>
    </submittedName>
</protein>
<evidence type="ECO:0000256" key="1">
    <source>
        <dbReference type="ARBA" id="ARBA00004651"/>
    </source>
</evidence>
<comment type="similarity">
    <text evidence="2">Belongs to the UPF0126 family.</text>
</comment>
<dbReference type="InterPro" id="IPR005115">
    <property type="entry name" value="Gly_transporter"/>
</dbReference>
<feature type="transmembrane region" description="Helical" evidence="7">
    <location>
        <begin position="9"/>
        <end position="28"/>
    </location>
</feature>
<comment type="subcellular location">
    <subcellularLocation>
        <location evidence="1">Cell membrane</location>
        <topology evidence="1">Multi-pass membrane protein</topology>
    </subcellularLocation>
</comment>
<keyword evidence="10" id="KW-1185">Reference proteome</keyword>
<feature type="transmembrane region" description="Helical" evidence="7">
    <location>
        <begin position="121"/>
        <end position="141"/>
    </location>
</feature>
<evidence type="ECO:0000313" key="9">
    <source>
        <dbReference type="EMBL" id="TKV57029.1"/>
    </source>
</evidence>
<keyword evidence="5 7" id="KW-1133">Transmembrane helix</keyword>
<evidence type="ECO:0000256" key="7">
    <source>
        <dbReference type="SAM" id="Phobius"/>
    </source>
</evidence>
<keyword evidence="4 7" id="KW-0812">Transmembrane</keyword>
<evidence type="ECO:0000256" key="4">
    <source>
        <dbReference type="ARBA" id="ARBA00022692"/>
    </source>
</evidence>
<proteinExistence type="inferred from homology"/>
<evidence type="ECO:0000313" key="10">
    <source>
        <dbReference type="Proteomes" id="UP000306985"/>
    </source>
</evidence>
<dbReference type="Pfam" id="PF03458">
    <property type="entry name" value="Gly_transporter"/>
    <property type="match status" value="2"/>
</dbReference>
<dbReference type="OrthoDB" id="9791874at2"/>
<evidence type="ECO:0000256" key="2">
    <source>
        <dbReference type="ARBA" id="ARBA00008193"/>
    </source>
</evidence>
<feature type="transmembrane region" description="Helical" evidence="7">
    <location>
        <begin position="153"/>
        <end position="186"/>
    </location>
</feature>
<name>A0A4U6QAW5_9ACTN</name>
<evidence type="ECO:0000256" key="6">
    <source>
        <dbReference type="ARBA" id="ARBA00023136"/>
    </source>
</evidence>
<keyword evidence="3" id="KW-1003">Cell membrane</keyword>
<dbReference type="RefSeq" id="WP_137451415.1">
    <property type="nucleotide sequence ID" value="NZ_SZZH01000006.1"/>
</dbReference>
<evidence type="ECO:0000259" key="8">
    <source>
        <dbReference type="Pfam" id="PF03458"/>
    </source>
</evidence>
<comment type="caution">
    <text evidence="9">The sequence shown here is derived from an EMBL/GenBank/DDBJ whole genome shotgun (WGS) entry which is preliminary data.</text>
</comment>
<evidence type="ECO:0000256" key="5">
    <source>
        <dbReference type="ARBA" id="ARBA00022989"/>
    </source>
</evidence>
<dbReference type="Proteomes" id="UP000306985">
    <property type="component" value="Unassembled WGS sequence"/>
</dbReference>
<dbReference type="PANTHER" id="PTHR30506:SF3">
    <property type="entry name" value="UPF0126 INNER MEMBRANE PROTEIN YADS-RELATED"/>
    <property type="match status" value="1"/>
</dbReference>
<organism evidence="9 10">
    <name type="scientific">Nakamurella flava</name>
    <dbReference type="NCBI Taxonomy" id="2576308"/>
    <lineage>
        <taxon>Bacteria</taxon>
        <taxon>Bacillati</taxon>
        <taxon>Actinomycetota</taxon>
        <taxon>Actinomycetes</taxon>
        <taxon>Nakamurellales</taxon>
        <taxon>Nakamurellaceae</taxon>
        <taxon>Nakamurella</taxon>
    </lineage>
</organism>
<feature type="transmembrane region" description="Helical" evidence="7">
    <location>
        <begin position="34"/>
        <end position="55"/>
    </location>
</feature>
<dbReference type="GO" id="GO:0005886">
    <property type="term" value="C:plasma membrane"/>
    <property type="evidence" value="ECO:0007669"/>
    <property type="project" value="UniProtKB-SubCell"/>
</dbReference>
<evidence type="ECO:0000256" key="3">
    <source>
        <dbReference type="ARBA" id="ARBA00022475"/>
    </source>
</evidence>
<dbReference type="PANTHER" id="PTHR30506">
    <property type="entry name" value="INNER MEMBRANE PROTEIN"/>
    <property type="match status" value="1"/>
</dbReference>
<reference evidence="9 10" key="1">
    <citation type="submission" date="2019-05" db="EMBL/GenBank/DDBJ databases">
        <title>Nakamurella sp. N5BH11, whole genome shotgun sequence.</title>
        <authorList>
            <person name="Tuo L."/>
        </authorList>
    </citation>
    <scope>NUCLEOTIDE SEQUENCE [LARGE SCALE GENOMIC DNA]</scope>
    <source>
        <strain evidence="9 10">N5BH11</strain>
    </source>
</reference>
<dbReference type="AlphaFoldDB" id="A0A4U6QAW5"/>
<gene>
    <name evidence="9" type="ORF">FDO65_19650</name>
</gene>
<feature type="domain" description="Glycine transporter" evidence="8">
    <location>
        <begin position="10"/>
        <end position="81"/>
    </location>
</feature>
<accession>A0A4U6QAW5</accession>
<feature type="domain" description="Glycine transporter" evidence="8">
    <location>
        <begin position="96"/>
        <end position="168"/>
    </location>
</feature>